<organism evidence="5 6">
    <name type="scientific">Calicophoron daubneyi</name>
    <name type="common">Rumen fluke</name>
    <name type="synonym">Paramphistomum daubneyi</name>
    <dbReference type="NCBI Taxonomy" id="300641"/>
    <lineage>
        <taxon>Eukaryota</taxon>
        <taxon>Metazoa</taxon>
        <taxon>Spiralia</taxon>
        <taxon>Lophotrochozoa</taxon>
        <taxon>Platyhelminthes</taxon>
        <taxon>Trematoda</taxon>
        <taxon>Digenea</taxon>
        <taxon>Plagiorchiida</taxon>
        <taxon>Pronocephalata</taxon>
        <taxon>Paramphistomoidea</taxon>
        <taxon>Paramphistomidae</taxon>
        <taxon>Calicophoron</taxon>
    </lineage>
</organism>
<feature type="transmembrane region" description="Helical" evidence="3">
    <location>
        <begin position="83"/>
        <end position="101"/>
    </location>
</feature>
<dbReference type="AlphaFoldDB" id="A0AAV2TTK0"/>
<comment type="caution">
    <text evidence="5">The sequence shown here is derived from an EMBL/GenBank/DDBJ whole genome shotgun (WGS) entry which is preliminary data.</text>
</comment>
<proteinExistence type="predicted"/>
<feature type="transmembrane region" description="Helical" evidence="3">
    <location>
        <begin position="167"/>
        <end position="187"/>
    </location>
</feature>
<keyword evidence="3" id="KW-1133">Transmembrane helix</keyword>
<feature type="transmembrane region" description="Helical" evidence="3">
    <location>
        <begin position="199"/>
        <end position="219"/>
    </location>
</feature>
<feature type="transmembrane region" description="Helical" evidence="3">
    <location>
        <begin position="375"/>
        <end position="395"/>
    </location>
</feature>
<dbReference type="PANTHER" id="PTHR11360">
    <property type="entry name" value="MONOCARBOXYLATE TRANSPORTER"/>
    <property type="match status" value="1"/>
</dbReference>
<accession>A0AAV2TTK0</accession>
<evidence type="ECO:0000256" key="3">
    <source>
        <dbReference type="SAM" id="Phobius"/>
    </source>
</evidence>
<dbReference type="Gene3D" id="1.20.1250.20">
    <property type="entry name" value="MFS general substrate transporter like domains"/>
    <property type="match status" value="1"/>
</dbReference>
<evidence type="ECO:0000256" key="2">
    <source>
        <dbReference type="SAM" id="MobiDB-lite"/>
    </source>
</evidence>
<feature type="transmembrane region" description="Helical" evidence="3">
    <location>
        <begin position="437"/>
        <end position="461"/>
    </location>
</feature>
<dbReference type="InterPro" id="IPR011701">
    <property type="entry name" value="MFS"/>
</dbReference>
<feature type="transmembrane region" description="Helical" evidence="3">
    <location>
        <begin position="319"/>
        <end position="338"/>
    </location>
</feature>
<dbReference type="Pfam" id="PF07690">
    <property type="entry name" value="MFS_1"/>
    <property type="match status" value="1"/>
</dbReference>
<protein>
    <recommendedName>
        <fullName evidence="4">Major facilitator superfamily (MFS) profile domain-containing protein</fullName>
    </recommendedName>
</protein>
<feature type="transmembrane region" description="Helical" evidence="3">
    <location>
        <begin position="34"/>
        <end position="53"/>
    </location>
</feature>
<dbReference type="InterPro" id="IPR050327">
    <property type="entry name" value="Proton-linked_MCT"/>
</dbReference>
<evidence type="ECO:0000256" key="1">
    <source>
        <dbReference type="ARBA" id="ARBA00004141"/>
    </source>
</evidence>
<name>A0AAV2TTK0_CALDB</name>
<sequence>MWRQGGPPQPTQSAFSTIYRYTFLARSKFYSWKYLSWLILLVAATNVICVGGKRRAFGIFVAALHGAYNETSMSELNWIGDSYASLGFFLMPFVTTAIIRFKRPYRFTMLLAGITIFLSCLTSSVVPNPGFLFLTHTVLHGVGSALVLCATSLITGDYFDKNHRFHVLATAFVSGGPYGVLIFGPLFSTWIHHHGWQNAFVYSAFLFLFVNLLGAITFLPRDVFEYNQMSGLTDEEATEDGRSYQDTGKSSAGQSVELEPRASGGRGWAFCSLDHINQNPQVIIWGVERLIHNVVIYGLLMNLTAYVTQALNDSLIKGAYVNLYFGLGESIVFTLGALTGDKIRGHLSFVYLVGACFAAVFLLILQRSYANIDVVYVLAGFTGAAVGVGNTFLYATAEEVMLVHGSIAFPMTKMIAGIGMLIAPIFSGLIIDHYGFRGFFVSMAICVCLRVILLSAIYLILRRKKHDAKKTAENVKRDESIVYSTKISKFPAEVITEEEVCNLEMHSNGYFGQMN</sequence>
<feature type="transmembrane region" description="Helical" evidence="3">
    <location>
        <begin position="407"/>
        <end position="431"/>
    </location>
</feature>
<comment type="subcellular location">
    <subcellularLocation>
        <location evidence="1">Membrane</location>
        <topology evidence="1">Multi-pass membrane protein</topology>
    </subcellularLocation>
</comment>
<dbReference type="EMBL" id="CAXLJL010000711">
    <property type="protein sequence ID" value="CAL5140152.1"/>
    <property type="molecule type" value="Genomic_DNA"/>
</dbReference>
<feature type="transmembrane region" description="Helical" evidence="3">
    <location>
        <begin position="350"/>
        <end position="369"/>
    </location>
</feature>
<keyword evidence="3" id="KW-0472">Membrane</keyword>
<feature type="transmembrane region" description="Helical" evidence="3">
    <location>
        <begin position="108"/>
        <end position="126"/>
    </location>
</feature>
<evidence type="ECO:0000259" key="4">
    <source>
        <dbReference type="PROSITE" id="PS50850"/>
    </source>
</evidence>
<evidence type="ECO:0000313" key="5">
    <source>
        <dbReference type="EMBL" id="CAL5140152.1"/>
    </source>
</evidence>
<gene>
    <name evidence="5" type="ORF">CDAUBV1_LOCUS15331</name>
</gene>
<evidence type="ECO:0000313" key="6">
    <source>
        <dbReference type="Proteomes" id="UP001497525"/>
    </source>
</evidence>
<dbReference type="GO" id="GO:0022857">
    <property type="term" value="F:transmembrane transporter activity"/>
    <property type="evidence" value="ECO:0007669"/>
    <property type="project" value="InterPro"/>
</dbReference>
<dbReference type="SUPFAM" id="SSF103473">
    <property type="entry name" value="MFS general substrate transporter"/>
    <property type="match status" value="1"/>
</dbReference>
<dbReference type="Proteomes" id="UP001497525">
    <property type="component" value="Unassembled WGS sequence"/>
</dbReference>
<feature type="transmembrane region" description="Helical" evidence="3">
    <location>
        <begin position="132"/>
        <end position="155"/>
    </location>
</feature>
<dbReference type="PANTHER" id="PTHR11360:SF251">
    <property type="entry name" value="MAJOR FACILITATOR SUPERFAMILY (MFS) PROFILE DOMAIN-CONTAINING PROTEIN"/>
    <property type="match status" value="1"/>
</dbReference>
<dbReference type="PROSITE" id="PS50850">
    <property type="entry name" value="MFS"/>
    <property type="match status" value="1"/>
</dbReference>
<feature type="compositionally biased region" description="Polar residues" evidence="2">
    <location>
        <begin position="244"/>
        <end position="254"/>
    </location>
</feature>
<feature type="domain" description="Major facilitator superfamily (MFS) profile" evidence="4">
    <location>
        <begin position="39"/>
        <end position="465"/>
    </location>
</feature>
<dbReference type="InterPro" id="IPR020846">
    <property type="entry name" value="MFS_dom"/>
</dbReference>
<feature type="transmembrane region" description="Helical" evidence="3">
    <location>
        <begin position="290"/>
        <end position="307"/>
    </location>
</feature>
<dbReference type="GO" id="GO:0016020">
    <property type="term" value="C:membrane"/>
    <property type="evidence" value="ECO:0007669"/>
    <property type="project" value="UniProtKB-SubCell"/>
</dbReference>
<dbReference type="InterPro" id="IPR036259">
    <property type="entry name" value="MFS_trans_sf"/>
</dbReference>
<feature type="region of interest" description="Disordered" evidence="2">
    <location>
        <begin position="235"/>
        <end position="260"/>
    </location>
</feature>
<reference evidence="5" key="1">
    <citation type="submission" date="2024-06" db="EMBL/GenBank/DDBJ databases">
        <authorList>
            <person name="Liu X."/>
            <person name="Lenzi L."/>
            <person name="Haldenby T S."/>
            <person name="Uol C."/>
        </authorList>
    </citation>
    <scope>NUCLEOTIDE SEQUENCE</scope>
</reference>
<keyword evidence="3" id="KW-0812">Transmembrane</keyword>